<dbReference type="Gene3D" id="3.90.226.10">
    <property type="entry name" value="2-enoyl-CoA Hydratase, Chain A, domain 1"/>
    <property type="match status" value="1"/>
</dbReference>
<evidence type="ECO:0000256" key="4">
    <source>
        <dbReference type="SAM" id="MobiDB-lite"/>
    </source>
</evidence>
<feature type="compositionally biased region" description="Low complexity" evidence="4">
    <location>
        <begin position="1034"/>
        <end position="1049"/>
    </location>
</feature>
<feature type="region of interest" description="Disordered" evidence="4">
    <location>
        <begin position="1406"/>
        <end position="1522"/>
    </location>
</feature>
<feature type="compositionally biased region" description="Low complexity" evidence="4">
    <location>
        <begin position="1430"/>
        <end position="1445"/>
    </location>
</feature>
<feature type="compositionally biased region" description="Low complexity" evidence="4">
    <location>
        <begin position="1197"/>
        <end position="1207"/>
    </location>
</feature>
<keyword evidence="3 5" id="KW-0413">Isomerase</keyword>
<feature type="compositionally biased region" description="Low complexity" evidence="4">
    <location>
        <begin position="1409"/>
        <end position="1421"/>
    </location>
</feature>
<proteinExistence type="predicted"/>
<feature type="compositionally biased region" description="Basic and acidic residues" evidence="4">
    <location>
        <begin position="1208"/>
        <end position="1234"/>
    </location>
</feature>
<dbReference type="InterPro" id="IPR014748">
    <property type="entry name" value="Enoyl-CoA_hydra_C"/>
</dbReference>
<protein>
    <submittedName>
        <fullName evidence="5">Putative enoyl-coa hydratase/isomerase</fullName>
    </submittedName>
</protein>
<dbReference type="PANTHER" id="PTHR43684">
    <property type="match status" value="1"/>
</dbReference>
<reference evidence="5" key="1">
    <citation type="submission" date="2020-03" db="EMBL/GenBank/DDBJ databases">
        <title>Transcriptomic Profiling of the Digestive Tract of the Rat Flea, Xenopsylla cheopis, Following Blood Feeding and Infection with Yersinia pestis.</title>
        <authorList>
            <person name="Bland D.M."/>
            <person name="Martens C.A."/>
            <person name="Virtaneva K."/>
            <person name="Kanakabandi K."/>
            <person name="Long D."/>
            <person name="Rosenke R."/>
            <person name="Saturday G.A."/>
            <person name="Hoyt F.H."/>
            <person name="Bruno D.P."/>
            <person name="Ribeiro J.M.C."/>
            <person name="Hinnebusch J."/>
        </authorList>
    </citation>
    <scope>NUCLEOTIDE SEQUENCE</scope>
</reference>
<feature type="region of interest" description="Disordered" evidence="4">
    <location>
        <begin position="701"/>
        <end position="720"/>
    </location>
</feature>
<organism evidence="5">
    <name type="scientific">Xenopsylla cheopis</name>
    <name type="common">Oriental rat flea</name>
    <name type="synonym">Pulex cheopis</name>
    <dbReference type="NCBI Taxonomy" id="163159"/>
    <lineage>
        <taxon>Eukaryota</taxon>
        <taxon>Metazoa</taxon>
        <taxon>Ecdysozoa</taxon>
        <taxon>Arthropoda</taxon>
        <taxon>Hexapoda</taxon>
        <taxon>Insecta</taxon>
        <taxon>Pterygota</taxon>
        <taxon>Neoptera</taxon>
        <taxon>Endopterygota</taxon>
        <taxon>Siphonaptera</taxon>
        <taxon>Pulicidae</taxon>
        <taxon>Xenopsyllinae</taxon>
        <taxon>Xenopsylla</taxon>
    </lineage>
</organism>
<dbReference type="Pfam" id="PF00378">
    <property type="entry name" value="ECH_1"/>
    <property type="match status" value="1"/>
</dbReference>
<evidence type="ECO:0000256" key="2">
    <source>
        <dbReference type="ARBA" id="ARBA00023140"/>
    </source>
</evidence>
<dbReference type="CDD" id="cd06558">
    <property type="entry name" value="crotonase-like"/>
    <property type="match status" value="1"/>
</dbReference>
<name>A0A6M2DQG7_XENCH</name>
<feature type="compositionally biased region" description="Polar residues" evidence="4">
    <location>
        <begin position="838"/>
        <end position="852"/>
    </location>
</feature>
<feature type="compositionally biased region" description="Low complexity" evidence="4">
    <location>
        <begin position="1058"/>
        <end position="1070"/>
    </location>
</feature>
<feature type="region of interest" description="Disordered" evidence="4">
    <location>
        <begin position="1346"/>
        <end position="1389"/>
    </location>
</feature>
<comment type="subcellular location">
    <subcellularLocation>
        <location evidence="1">Peroxisome</location>
    </subcellularLocation>
</comment>
<feature type="compositionally biased region" description="Polar residues" evidence="4">
    <location>
        <begin position="1378"/>
        <end position="1388"/>
    </location>
</feature>
<evidence type="ECO:0000256" key="1">
    <source>
        <dbReference type="ARBA" id="ARBA00004275"/>
    </source>
</evidence>
<feature type="compositionally biased region" description="Basic and acidic residues" evidence="4">
    <location>
        <begin position="709"/>
        <end position="719"/>
    </location>
</feature>
<feature type="compositionally biased region" description="Basic residues" evidence="4">
    <location>
        <begin position="1355"/>
        <end position="1372"/>
    </location>
</feature>
<feature type="region of interest" description="Disordered" evidence="4">
    <location>
        <begin position="838"/>
        <end position="862"/>
    </location>
</feature>
<dbReference type="GO" id="GO:0005777">
    <property type="term" value="C:peroxisome"/>
    <property type="evidence" value="ECO:0007669"/>
    <property type="project" value="UniProtKB-SubCell"/>
</dbReference>
<evidence type="ECO:0000313" key="5">
    <source>
        <dbReference type="EMBL" id="NOV47860.1"/>
    </source>
</evidence>
<keyword evidence="2" id="KW-0576">Peroxisome</keyword>
<feature type="compositionally biased region" description="Polar residues" evidence="4">
    <location>
        <begin position="1477"/>
        <end position="1488"/>
    </location>
</feature>
<dbReference type="EMBL" id="GIIL01004134">
    <property type="protein sequence ID" value="NOV47860.1"/>
    <property type="molecule type" value="Transcribed_RNA"/>
</dbReference>
<dbReference type="InterPro" id="IPR029045">
    <property type="entry name" value="ClpP/crotonase-like_dom_sf"/>
</dbReference>
<feature type="region of interest" description="Disordered" evidence="4">
    <location>
        <begin position="1165"/>
        <end position="1244"/>
    </location>
</feature>
<evidence type="ECO:0000256" key="3">
    <source>
        <dbReference type="ARBA" id="ARBA00023235"/>
    </source>
</evidence>
<feature type="compositionally biased region" description="Polar residues" evidence="4">
    <location>
        <begin position="1071"/>
        <end position="1085"/>
    </location>
</feature>
<dbReference type="InterPro" id="IPR051053">
    <property type="entry name" value="ECH/Chromodomain_protein"/>
</dbReference>
<feature type="compositionally biased region" description="Low complexity" evidence="4">
    <location>
        <begin position="1090"/>
        <end position="1132"/>
    </location>
</feature>
<dbReference type="GO" id="GO:0004165">
    <property type="term" value="F:delta(3)-delta(2)-enoyl-CoA isomerase activity"/>
    <property type="evidence" value="ECO:0007669"/>
    <property type="project" value="UniProtKB-ARBA"/>
</dbReference>
<sequence>MEENFCKKIDIDCTSNVQFQVIPPDVSDIPLPEDVSQIPLPSAEYSGEAELIHDSKDIVYNTNEQEREQQVQNPDVLKMEYEYSTPGNVIQQGTYIQEGAVILQNEQVIRYQAEAFARSTPTDMNVDDQVVKNENISSHGQMNSEGAVPEPDNNKELHISQVQIINEENVSPKVESTDDNILDKAEPHTSLLESNISNDENIISQAQEQVYHDEVTIQTATTQTETFNTPNITSQVDTLPTETVDTISHMETTNSEQVDYNDGLNSEIVTPDNSLKPEIFQNDSYQVTVNEENINLESDNQVNASQDNDDGSQIINDNIEIIDSSQEMNVSEENINTETNSVVETQCSENIQIITSLPETSTNLIVIQEHVDSSTPNMVDTNTINVNAQEYVMTLDKESVVEISEAVVSPKNDMQNQTSQQEFIEYVADDNISSSNSNVQDIKVKPENTSIEINQTPVEQDNQEGIEEDVERLELSDDNIQYVVDQKVNPISKTNLVDYIQTHDPSIEEDETSVQYVVTNDNEQMATHIIDQNNIENALPEAVQYVVSEADSSDPNQSYVQYVVADNTVNKLPHFETVTNVTAHPEYIQYVVSEGSNQDNIVQYVVTSAGNEKNIVQQSDTDNYVSYIVSDPTEDKVVSTEESATTSEVTYEMIEETSEDVVIEEMDVSSANDQNQDIEIYVIEDGNFIEVHVEDPEAKQLKSDSAAISEDKNKVDNRKRGPTGNYIEVVDAKGDTTAKLPCHVLGRNLKNPEADVLSNGRNPPKVRPGVKIPPLCLTSCIVSSEEISEEIDKKLKAEVPVYDKPKVGDILFKHKITKRLAEKLCTIPVATPTSTNNIKVNQNQAKSSPNTRSGKKQLLTKAKPKLDNADLLAILEGDEDPDWSELKGTEKDSAPPILQAIEKSIISGHSGKSPPPVLEAQNTPRSNSTSRAFLKLDSEEKRRLAQHQLLNLPSVPNICSSRPRGRPKLTDYNPLKQTLLKNAGMAVYTTPRSKDPPKTYSNKKTNDLIKNLVSDWDEEPKATVVPDDVTPQVEPSVSTTETTKPTPTSNEKKILPKSSVATTTTTNSSTVKPVQNTVEKSTTLTVARATPTNSTKSVSVSTTKSIQSSTKSSPTLTSKSTPSTTAKSTPPSAGKRKSSPSSNTPQIGIVPNKIARVIKKKIIWDPDNPQTTSSLLSPQRTARKETSKSTESSPNVTKKTTANSASKKQSEKDSEVLTKESVNEKENTTAEESKTATNNVETRKSKIVQKVPQKHIYSNRGLIHKPATPSPNIPKKRKLTEIDKLLSDEGAVNMIYSVERRNNNAQVPEIVTKPNKRFLISLEKERRNLLSKANIIKQAVLRHSSTALPSSTTKKPLRFKKTQRGKKMVTLKKKSDQNRNASQSSTLDENPDFAFASVNESRIIRRHSSSSYSSTCTSPRRLSVDVEGKSAVNTEETVTEVTAESELSKPLKKRQKGGVPIYSRPTENDKTYKGKTKSVNTEQNTNVSDGAKASSKEEEKTNVSMSTRSNKRNAHSNDIEKTKSEQEIVVGKESKEVLLEEISENISELPTVIVIDDSIAKEEAVKNAAISKKLRKSATEKKTYKEISIRRHESLVQIILTPTSTKFKNSLSVQILQELSHILKELSKDSSCHVVLVTSTGNIFCQGVDYSNLIQTETEKRQQSIQELVSAIVDLLRTLATFPKALVAGVHGAAVGFGVTILPLFDLVLASDKATFSIPATKYGYLPEGTSLMPCYRLLSQSVINEMTLACRELTASEALQYGLVTRVVWPDKFHSDLIPTIKALTTHSVKAMMITKAMLRQHLLNNLDEALDNEKKQLTEMWMSSECQESFKSAIDEGLWK</sequence>
<feature type="region of interest" description="Disordered" evidence="4">
    <location>
        <begin position="908"/>
        <end position="930"/>
    </location>
</feature>
<feature type="compositionally biased region" description="Polar residues" evidence="4">
    <location>
        <begin position="1168"/>
        <end position="1180"/>
    </location>
</feature>
<dbReference type="SUPFAM" id="SSF52096">
    <property type="entry name" value="ClpP/crotonase"/>
    <property type="match status" value="1"/>
</dbReference>
<dbReference type="InterPro" id="IPR001753">
    <property type="entry name" value="Enoyl-CoA_hydra/iso"/>
</dbReference>
<accession>A0A6M2DQG7</accession>
<feature type="region of interest" description="Disordered" evidence="4">
    <location>
        <begin position="1019"/>
        <end position="1152"/>
    </location>
</feature>
<feature type="compositionally biased region" description="Polar residues" evidence="4">
    <location>
        <begin position="920"/>
        <end position="930"/>
    </location>
</feature>
<dbReference type="Gene3D" id="1.10.12.10">
    <property type="entry name" value="Lyase 2-enoyl-coa Hydratase, Chain A, domain 2"/>
    <property type="match status" value="1"/>
</dbReference>
<dbReference type="PANTHER" id="PTHR43684:SF1">
    <property type="entry name" value="ENOYL-COA DELTA ISOMERASE 2"/>
    <property type="match status" value="1"/>
</dbReference>